<keyword evidence="6" id="KW-0694">RNA-binding</keyword>
<evidence type="ECO:0000256" key="6">
    <source>
        <dbReference type="ARBA" id="ARBA00022884"/>
    </source>
</evidence>
<dbReference type="RefSeq" id="WP_162348110.1">
    <property type="nucleotide sequence ID" value="NZ_QOVG01000001.1"/>
</dbReference>
<dbReference type="Pfam" id="PF07927">
    <property type="entry name" value="HicA_toxin"/>
    <property type="match status" value="1"/>
</dbReference>
<evidence type="ECO:0000256" key="1">
    <source>
        <dbReference type="ARBA" id="ARBA00006620"/>
    </source>
</evidence>
<organism evidence="8 9">
    <name type="scientific">Pseudoxanthomonas gei</name>
    <dbReference type="NCBI Taxonomy" id="1383030"/>
    <lineage>
        <taxon>Bacteria</taxon>
        <taxon>Pseudomonadati</taxon>
        <taxon>Pseudomonadota</taxon>
        <taxon>Gammaproteobacteria</taxon>
        <taxon>Lysobacterales</taxon>
        <taxon>Lysobacteraceae</taxon>
        <taxon>Pseudoxanthomonas</taxon>
    </lineage>
</organism>
<keyword evidence="9" id="KW-1185">Reference proteome</keyword>
<proteinExistence type="inferred from homology"/>
<keyword evidence="2" id="KW-1277">Toxin-antitoxin system</keyword>
<evidence type="ECO:0000256" key="7">
    <source>
        <dbReference type="ARBA" id="ARBA00023016"/>
    </source>
</evidence>
<comment type="similarity">
    <text evidence="1">Belongs to the HicA mRNA interferase family.</text>
</comment>
<protein>
    <submittedName>
        <fullName evidence="8">Type II toxin-antitoxin system HicA family toxin</fullName>
    </submittedName>
</protein>
<comment type="caution">
    <text evidence="8">The sequence shown here is derived from an EMBL/GenBank/DDBJ whole genome shotgun (WGS) entry which is preliminary data.</text>
</comment>
<evidence type="ECO:0000256" key="5">
    <source>
        <dbReference type="ARBA" id="ARBA00022801"/>
    </source>
</evidence>
<sequence>MKLPRDMDAPELIKALQHLGYRVVRQSGSHIRLQCDQPRPHALTIPDHSPLKVGTLASILGDVALHREMTRDELLVQMLGR</sequence>
<dbReference type="EMBL" id="QOVG01000001">
    <property type="protein sequence ID" value="NDK37559.1"/>
    <property type="molecule type" value="Genomic_DNA"/>
</dbReference>
<keyword evidence="4" id="KW-0255">Endonuclease</keyword>
<name>A0ABX0A7P6_9GAMM</name>
<evidence type="ECO:0000256" key="3">
    <source>
        <dbReference type="ARBA" id="ARBA00022722"/>
    </source>
</evidence>
<dbReference type="Gene3D" id="3.30.920.30">
    <property type="entry name" value="Hypothetical protein"/>
    <property type="match status" value="1"/>
</dbReference>
<accession>A0ABX0A7P6</accession>
<evidence type="ECO:0000256" key="2">
    <source>
        <dbReference type="ARBA" id="ARBA00022649"/>
    </source>
</evidence>
<dbReference type="SUPFAM" id="SSF54786">
    <property type="entry name" value="YcfA/nrd intein domain"/>
    <property type="match status" value="1"/>
</dbReference>
<evidence type="ECO:0000256" key="4">
    <source>
        <dbReference type="ARBA" id="ARBA00022759"/>
    </source>
</evidence>
<reference evidence="8 9" key="1">
    <citation type="submission" date="2018-07" db="EMBL/GenBank/DDBJ databases">
        <title>Whole genome Sequencing of Pseudoxanthomonas gei KCTC 32298 (T).</title>
        <authorList>
            <person name="Kumar S."/>
            <person name="Bansal K."/>
            <person name="Kaur A."/>
            <person name="Patil P."/>
            <person name="Sharma S."/>
            <person name="Patil P.B."/>
        </authorList>
    </citation>
    <scope>NUCLEOTIDE SEQUENCE [LARGE SCALE GENOMIC DNA]</scope>
    <source>
        <strain evidence="8 9">KCTC 32298</strain>
    </source>
</reference>
<gene>
    <name evidence="8" type="ORF">DT603_01700</name>
</gene>
<keyword evidence="5" id="KW-0378">Hydrolase</keyword>
<dbReference type="Proteomes" id="UP001429354">
    <property type="component" value="Unassembled WGS sequence"/>
</dbReference>
<evidence type="ECO:0000313" key="9">
    <source>
        <dbReference type="Proteomes" id="UP001429354"/>
    </source>
</evidence>
<keyword evidence="3" id="KW-0540">Nuclease</keyword>
<evidence type="ECO:0000313" key="8">
    <source>
        <dbReference type="EMBL" id="NDK37559.1"/>
    </source>
</evidence>
<dbReference type="InterPro" id="IPR012933">
    <property type="entry name" value="HicA_mRNA_interferase"/>
</dbReference>
<keyword evidence="7" id="KW-0346">Stress response</keyword>
<dbReference type="InterPro" id="IPR038570">
    <property type="entry name" value="HicA_sf"/>
</dbReference>